<feature type="compositionally biased region" description="Acidic residues" evidence="1">
    <location>
        <begin position="217"/>
        <end position="230"/>
    </location>
</feature>
<evidence type="ECO:0000313" key="2">
    <source>
        <dbReference type="EMBL" id="MED6155708.1"/>
    </source>
</evidence>
<feature type="region of interest" description="Disordered" evidence="1">
    <location>
        <begin position="712"/>
        <end position="743"/>
    </location>
</feature>
<feature type="compositionally biased region" description="Basic and acidic residues" evidence="1">
    <location>
        <begin position="523"/>
        <end position="541"/>
    </location>
</feature>
<dbReference type="Proteomes" id="UP001341840">
    <property type="component" value="Unassembled WGS sequence"/>
</dbReference>
<feature type="compositionally biased region" description="Basic and acidic residues" evidence="1">
    <location>
        <begin position="732"/>
        <end position="743"/>
    </location>
</feature>
<evidence type="ECO:0000256" key="1">
    <source>
        <dbReference type="SAM" id="MobiDB-lite"/>
    </source>
</evidence>
<evidence type="ECO:0000313" key="3">
    <source>
        <dbReference type="Proteomes" id="UP001341840"/>
    </source>
</evidence>
<feature type="compositionally biased region" description="Basic and acidic residues" evidence="1">
    <location>
        <begin position="155"/>
        <end position="177"/>
    </location>
</feature>
<feature type="compositionally biased region" description="Acidic residues" evidence="1">
    <location>
        <begin position="189"/>
        <end position="199"/>
    </location>
</feature>
<comment type="caution">
    <text evidence="2">The sequence shown here is derived from an EMBL/GenBank/DDBJ whole genome shotgun (WGS) entry which is preliminary data.</text>
</comment>
<feature type="compositionally biased region" description="Basic and acidic residues" evidence="1">
    <location>
        <begin position="267"/>
        <end position="287"/>
    </location>
</feature>
<organism evidence="2 3">
    <name type="scientific">Stylosanthes scabra</name>
    <dbReference type="NCBI Taxonomy" id="79078"/>
    <lineage>
        <taxon>Eukaryota</taxon>
        <taxon>Viridiplantae</taxon>
        <taxon>Streptophyta</taxon>
        <taxon>Embryophyta</taxon>
        <taxon>Tracheophyta</taxon>
        <taxon>Spermatophyta</taxon>
        <taxon>Magnoliopsida</taxon>
        <taxon>eudicotyledons</taxon>
        <taxon>Gunneridae</taxon>
        <taxon>Pentapetalae</taxon>
        <taxon>rosids</taxon>
        <taxon>fabids</taxon>
        <taxon>Fabales</taxon>
        <taxon>Fabaceae</taxon>
        <taxon>Papilionoideae</taxon>
        <taxon>50 kb inversion clade</taxon>
        <taxon>dalbergioids sensu lato</taxon>
        <taxon>Dalbergieae</taxon>
        <taxon>Pterocarpus clade</taxon>
        <taxon>Stylosanthes</taxon>
    </lineage>
</organism>
<dbReference type="PANTHER" id="PTHR34835">
    <property type="entry name" value="OS07G0283600 PROTEIN-RELATED"/>
    <property type="match status" value="1"/>
</dbReference>
<dbReference type="Gene3D" id="1.10.418.20">
    <property type="match status" value="1"/>
</dbReference>
<feature type="compositionally biased region" description="Basic residues" evidence="1">
    <location>
        <begin position="307"/>
        <end position="316"/>
    </location>
</feature>
<feature type="compositionally biased region" description="Basic residues" evidence="1">
    <location>
        <begin position="235"/>
        <end position="244"/>
    </location>
</feature>
<proteinExistence type="predicted"/>
<accession>A0ABU6U678</accession>
<sequence length="743" mass="83707">MFKGATAKILRKIVLETLPNSEENTRKFKRAFLLYVQKVFLCSNNSMPLSPKHFPPIVDVDNTSKMNWGRHVCSFLLDGIIDMRQRNLKGVEGCVFALLIIYMHETHFGENSEHEKARPPWIKYWKGETLQKRIRVEKKDSTGFLYQANQRKGVTKKEKPSGLKIGKKEALEDDPKGKQILGKRKHVEEESEEESEGDSSESGSEGDSSESKSENGSESEPDLEETDSEDESLRKKPTRTRRPLQRQQNAQVTPPAINERKSKKKHEVNAGDEHPPQHANIDVEQRTRRLLRRQQNAEVNPPARNERKSRKSMRSKQRNDVNAAVATVTQPPQGSDPPKPHTAAAAVTEPPNSSDHPQPDAAPPQHVAAEINPVNPQEGRKEGVDDAMTAAQELMGGDLSNTNKETAPIHEDVQVTPLDSEIEVVQATSAEEELISRELSNNITNLVVETQGEKAVINQQDSGAQELTLKDWCSKTDPKEDMPTDKGSLLMVAEIALQHGKLGPPPSFKLCPEIDSQPEEDQQPQKKDDQKLKGKEIEHQGTECKTPAPIIQDDRILMRRRLYKWATKEIEGAKYERIFNFKSGKEYGAMRYHFMSLGEKAELEMTSNVLDQMRVLAGAETMFPNKTRAAGSHSLLPKYIPVPKQPNAYDCGVYVIKYMDYIDPSMLGKRGFNVSIWTEAELQEFREQNVERILYHGDNYYKYQAIKAANSATRDPKPSTALQSPYTQLKTADLESGKSDASK</sequence>
<dbReference type="InterPro" id="IPR038765">
    <property type="entry name" value="Papain-like_cys_pep_sf"/>
</dbReference>
<reference evidence="2 3" key="1">
    <citation type="journal article" date="2023" name="Plants (Basel)">
        <title>Bridging the Gap: Combining Genomics and Transcriptomics Approaches to Understand Stylosanthes scabra, an Orphan Legume from the Brazilian Caatinga.</title>
        <authorList>
            <person name="Ferreira-Neto J.R.C."/>
            <person name="da Silva M.D."/>
            <person name="Binneck E."/>
            <person name="de Melo N.F."/>
            <person name="da Silva R.H."/>
            <person name="de Melo A.L.T.M."/>
            <person name="Pandolfi V."/>
            <person name="Bustamante F.O."/>
            <person name="Brasileiro-Vidal A.C."/>
            <person name="Benko-Iseppon A.M."/>
        </authorList>
    </citation>
    <scope>NUCLEOTIDE SEQUENCE [LARGE SCALE GENOMIC DNA]</scope>
    <source>
        <tissue evidence="2">Leaves</tissue>
    </source>
</reference>
<feature type="compositionally biased region" description="Polar residues" evidence="1">
    <location>
        <begin position="720"/>
        <end position="730"/>
    </location>
</feature>
<keyword evidence="3" id="KW-1185">Reference proteome</keyword>
<feature type="region of interest" description="Disordered" evidence="1">
    <location>
        <begin position="506"/>
        <end position="541"/>
    </location>
</feature>
<dbReference type="EMBL" id="JASCZI010120845">
    <property type="protein sequence ID" value="MED6155708.1"/>
    <property type="molecule type" value="Genomic_DNA"/>
</dbReference>
<gene>
    <name evidence="2" type="ORF">PIB30_007573</name>
</gene>
<evidence type="ECO:0008006" key="4">
    <source>
        <dbReference type="Google" id="ProtNLM"/>
    </source>
</evidence>
<name>A0ABU6U678_9FABA</name>
<protein>
    <recommendedName>
        <fullName evidence="4">Ubiquitin-like protease family profile domain-containing protein</fullName>
    </recommendedName>
</protein>
<dbReference type="PANTHER" id="PTHR34835:SF34">
    <property type="entry name" value="OS08G0555500 PROTEIN"/>
    <property type="match status" value="1"/>
</dbReference>
<dbReference type="SUPFAM" id="SSF54001">
    <property type="entry name" value="Cysteine proteinases"/>
    <property type="match status" value="1"/>
</dbReference>
<feature type="region of interest" description="Disordered" evidence="1">
    <location>
        <begin position="151"/>
        <end position="387"/>
    </location>
</feature>